<keyword evidence="2" id="KW-1185">Reference proteome</keyword>
<reference evidence="1 2" key="1">
    <citation type="submission" date="2020-01" db="EMBL/GenBank/DDBJ databases">
        <authorList>
            <person name="Liu G."/>
            <person name="Liu B."/>
        </authorList>
    </citation>
    <scope>NUCLEOTIDE SEQUENCE [LARGE SCALE GENOMIC DNA]</scope>
    <source>
        <strain evidence="1 2">FJAT-51161</strain>
    </source>
</reference>
<dbReference type="PROSITE" id="PS51257">
    <property type="entry name" value="PROKAR_LIPOPROTEIN"/>
    <property type="match status" value="1"/>
</dbReference>
<name>A0ABX7APL3_9BACI</name>
<evidence type="ECO:0000313" key="2">
    <source>
        <dbReference type="Proteomes" id="UP000596049"/>
    </source>
</evidence>
<accession>A0ABX7APL3</accession>
<organism evidence="1 2">
    <name type="scientific">Lysinibacillus agricola</name>
    <dbReference type="NCBI Taxonomy" id="2590012"/>
    <lineage>
        <taxon>Bacteria</taxon>
        <taxon>Bacillati</taxon>
        <taxon>Bacillota</taxon>
        <taxon>Bacilli</taxon>
        <taxon>Bacillales</taxon>
        <taxon>Bacillaceae</taxon>
        <taxon>Lysinibacillus</taxon>
    </lineage>
</organism>
<evidence type="ECO:0008006" key="3">
    <source>
        <dbReference type="Google" id="ProtNLM"/>
    </source>
</evidence>
<proteinExistence type="predicted"/>
<gene>
    <name evidence="1" type="ORF">FJQ98_22600</name>
</gene>
<dbReference type="EMBL" id="CP067341">
    <property type="protein sequence ID" value="QQP11895.1"/>
    <property type="molecule type" value="Genomic_DNA"/>
</dbReference>
<evidence type="ECO:0000313" key="1">
    <source>
        <dbReference type="EMBL" id="QQP11895.1"/>
    </source>
</evidence>
<dbReference type="RefSeq" id="WP_053597090.1">
    <property type="nucleotide sequence ID" value="NZ_CP067341.1"/>
</dbReference>
<protein>
    <recommendedName>
        <fullName evidence="3">Lipoprotein</fullName>
    </recommendedName>
</protein>
<dbReference type="Proteomes" id="UP000596049">
    <property type="component" value="Chromosome"/>
</dbReference>
<sequence>MVKKFSLLIGIIVLLVSCNEVKDPLIYNGKELTVGVIGSSPEINDEKIKFKEITFNNLKSDIITKNLDGIIIMKEYLKEADDDQYVEDYRALSIPIFFMQSTKAHIPFTNKGVTYDSIPDVQESYATGYLCTKEEGQFKEQTWRYQLKDNKENKDNIQDIYTRIFKTIELVTY</sequence>